<sequence>MAAADPLLSGPDRDRLVHELVGKALNAHAAARLAVGQMPLDPPVEAQVAAALRDAFSGLGPLEPWLADQAVTNLFLNGPVVWVTYADGRKERVPPLFASRDELVDLVRSIAARAGADERRFDRGCPGSP</sequence>
<accession>A0A6V8LGQ5</accession>
<proteinExistence type="predicted"/>
<organism evidence="1 2">
    <name type="scientific">Phytohabitans rumicis</name>
    <dbReference type="NCBI Taxonomy" id="1076125"/>
    <lineage>
        <taxon>Bacteria</taxon>
        <taxon>Bacillati</taxon>
        <taxon>Actinomycetota</taxon>
        <taxon>Actinomycetes</taxon>
        <taxon>Micromonosporales</taxon>
        <taxon>Micromonosporaceae</taxon>
    </lineage>
</organism>
<protein>
    <recommendedName>
        <fullName evidence="3">Bacterial type II secretion system protein E domain-containing protein</fullName>
    </recommendedName>
</protein>
<dbReference type="EMBL" id="BLPG01000001">
    <property type="protein sequence ID" value="GFJ93296.1"/>
    <property type="molecule type" value="Genomic_DNA"/>
</dbReference>
<evidence type="ECO:0000313" key="2">
    <source>
        <dbReference type="Proteomes" id="UP000482960"/>
    </source>
</evidence>
<keyword evidence="2" id="KW-1185">Reference proteome</keyword>
<reference evidence="1 2" key="1">
    <citation type="submission" date="2020-03" db="EMBL/GenBank/DDBJ databases">
        <title>Whole genome shotgun sequence of Phytohabitans rumicis NBRC 108638.</title>
        <authorList>
            <person name="Komaki H."/>
            <person name="Tamura T."/>
        </authorList>
    </citation>
    <scope>NUCLEOTIDE SEQUENCE [LARGE SCALE GENOMIC DNA]</scope>
    <source>
        <strain evidence="1 2">NBRC 108638</strain>
    </source>
</reference>
<name>A0A6V8LGQ5_9ACTN</name>
<evidence type="ECO:0008006" key="3">
    <source>
        <dbReference type="Google" id="ProtNLM"/>
    </source>
</evidence>
<dbReference type="AlphaFoldDB" id="A0A6V8LGQ5"/>
<dbReference type="Gene3D" id="3.30.450.380">
    <property type="match status" value="1"/>
</dbReference>
<comment type="caution">
    <text evidence="1">The sequence shown here is derived from an EMBL/GenBank/DDBJ whole genome shotgun (WGS) entry which is preliminary data.</text>
</comment>
<dbReference type="Proteomes" id="UP000482960">
    <property type="component" value="Unassembled WGS sequence"/>
</dbReference>
<reference evidence="1 2" key="2">
    <citation type="submission" date="2020-03" db="EMBL/GenBank/DDBJ databases">
        <authorList>
            <person name="Ichikawa N."/>
            <person name="Kimura A."/>
            <person name="Kitahashi Y."/>
            <person name="Uohara A."/>
        </authorList>
    </citation>
    <scope>NUCLEOTIDE SEQUENCE [LARGE SCALE GENOMIC DNA]</scope>
    <source>
        <strain evidence="1 2">NBRC 108638</strain>
    </source>
</reference>
<gene>
    <name evidence="1" type="ORF">Prum_069380</name>
</gene>
<evidence type="ECO:0000313" key="1">
    <source>
        <dbReference type="EMBL" id="GFJ93296.1"/>
    </source>
</evidence>